<sequence>MQTQTNKTIAVHVIEDISQRNIIRKRRQLREQMLKQVSQRTSIIERKIERLAELTR</sequence>
<organism evidence="1 2">
    <name type="scientific">Paenibacillus thailandensis</name>
    <dbReference type="NCBI Taxonomy" id="393250"/>
    <lineage>
        <taxon>Bacteria</taxon>
        <taxon>Bacillati</taxon>
        <taxon>Bacillota</taxon>
        <taxon>Bacilli</taxon>
        <taxon>Bacillales</taxon>
        <taxon>Paenibacillaceae</taxon>
        <taxon>Paenibacillus</taxon>
    </lineage>
</organism>
<evidence type="ECO:0000313" key="1">
    <source>
        <dbReference type="EMBL" id="MFD2662332.1"/>
    </source>
</evidence>
<name>A0ABW5R1A1_9BACL</name>
<dbReference type="Proteomes" id="UP001597493">
    <property type="component" value="Unassembled WGS sequence"/>
</dbReference>
<reference evidence="2" key="1">
    <citation type="journal article" date="2019" name="Int. J. Syst. Evol. Microbiol.">
        <title>The Global Catalogue of Microorganisms (GCM) 10K type strain sequencing project: providing services to taxonomists for standard genome sequencing and annotation.</title>
        <authorList>
            <consortium name="The Broad Institute Genomics Platform"/>
            <consortium name="The Broad Institute Genome Sequencing Center for Infectious Disease"/>
            <person name="Wu L."/>
            <person name="Ma J."/>
        </authorList>
    </citation>
    <scope>NUCLEOTIDE SEQUENCE [LARGE SCALE GENOMIC DNA]</scope>
    <source>
        <strain evidence="2">TISTR 1827</strain>
    </source>
</reference>
<proteinExistence type="predicted"/>
<dbReference type="RefSeq" id="WP_379276454.1">
    <property type="nucleotide sequence ID" value="NZ_JBHUGT010000033.1"/>
</dbReference>
<protein>
    <submittedName>
        <fullName evidence="1">Uncharacterized protein</fullName>
    </submittedName>
</protein>
<keyword evidence="2" id="KW-1185">Reference proteome</keyword>
<gene>
    <name evidence="1" type="ORF">ACFSW5_18915</name>
</gene>
<comment type="caution">
    <text evidence="1">The sequence shown here is derived from an EMBL/GenBank/DDBJ whole genome shotgun (WGS) entry which is preliminary data.</text>
</comment>
<dbReference type="EMBL" id="JBHUMY010000026">
    <property type="protein sequence ID" value="MFD2662332.1"/>
    <property type="molecule type" value="Genomic_DNA"/>
</dbReference>
<accession>A0ABW5R1A1</accession>
<evidence type="ECO:0000313" key="2">
    <source>
        <dbReference type="Proteomes" id="UP001597493"/>
    </source>
</evidence>